<comment type="caution">
    <text evidence="2">The sequence shown here is derived from an EMBL/GenBank/DDBJ whole genome shotgun (WGS) entry which is preliminary data.</text>
</comment>
<dbReference type="RefSeq" id="WP_163693383.1">
    <property type="nucleotide sequence ID" value="NZ_FXTW01000002.1"/>
</dbReference>
<gene>
    <name evidence="2" type="ORF">GWK09_10685</name>
</gene>
<sequence length="139" mass="16547">MESNRIEQLLEKYFEAHTTEAEERDLRKYFSGDQVAEHLEPYRPMFAYFSEAKQERSVRQVPLKTRRHLYQWISVAAMVVLVAGVYFGKQYQERKEAEYAYLQTKKALGLLAANLDRGKEKVAYLHEFEETKQKIYKNN</sequence>
<evidence type="ECO:0008006" key="4">
    <source>
        <dbReference type="Google" id="ProtNLM"/>
    </source>
</evidence>
<name>A0A6P0UCK8_9FLAO</name>
<organism evidence="2 3">
    <name type="scientific">Muriicola jejuensis</name>
    <dbReference type="NCBI Taxonomy" id="504488"/>
    <lineage>
        <taxon>Bacteria</taxon>
        <taxon>Pseudomonadati</taxon>
        <taxon>Bacteroidota</taxon>
        <taxon>Flavobacteriia</taxon>
        <taxon>Flavobacteriales</taxon>
        <taxon>Flavobacteriaceae</taxon>
        <taxon>Muriicola</taxon>
    </lineage>
</organism>
<keyword evidence="3" id="KW-1185">Reference proteome</keyword>
<proteinExistence type="predicted"/>
<keyword evidence="1" id="KW-0472">Membrane</keyword>
<evidence type="ECO:0000313" key="3">
    <source>
        <dbReference type="Proteomes" id="UP000468443"/>
    </source>
</evidence>
<accession>A0A6P0UCK8</accession>
<feature type="transmembrane region" description="Helical" evidence="1">
    <location>
        <begin position="69"/>
        <end position="88"/>
    </location>
</feature>
<keyword evidence="1" id="KW-0812">Transmembrane</keyword>
<dbReference type="AlphaFoldDB" id="A0A6P0UCK8"/>
<evidence type="ECO:0000256" key="1">
    <source>
        <dbReference type="SAM" id="Phobius"/>
    </source>
</evidence>
<dbReference type="Proteomes" id="UP000468443">
    <property type="component" value="Unassembled WGS sequence"/>
</dbReference>
<protein>
    <recommendedName>
        <fullName evidence="4">DUF3379 family protein</fullName>
    </recommendedName>
</protein>
<keyword evidence="1" id="KW-1133">Transmembrane helix</keyword>
<dbReference type="EMBL" id="JAABOP010000002">
    <property type="protein sequence ID" value="NER10984.1"/>
    <property type="molecule type" value="Genomic_DNA"/>
</dbReference>
<evidence type="ECO:0000313" key="2">
    <source>
        <dbReference type="EMBL" id="NER10984.1"/>
    </source>
</evidence>
<reference evidence="2 3" key="1">
    <citation type="submission" date="2020-01" db="EMBL/GenBank/DDBJ databases">
        <title>Muriicola jejuensis KCTC 22299.</title>
        <authorList>
            <person name="Wang G."/>
        </authorList>
    </citation>
    <scope>NUCLEOTIDE SEQUENCE [LARGE SCALE GENOMIC DNA]</scope>
    <source>
        <strain evidence="2 3">KCTC 22299</strain>
    </source>
</reference>